<evidence type="ECO:0000313" key="2">
    <source>
        <dbReference type="EMBL" id="KAG9257171.1"/>
    </source>
</evidence>
<dbReference type="OrthoDB" id="426718at2759"/>
<dbReference type="PANTHER" id="PTHR37490">
    <property type="entry name" value="EXPRESSED PROTEIN"/>
    <property type="match status" value="1"/>
</dbReference>
<dbReference type="GeneID" id="70291877"/>
<gene>
    <name evidence="2" type="ORF">F5Z01DRAFT_617361</name>
</gene>
<evidence type="ECO:0000313" key="3">
    <source>
        <dbReference type="Proteomes" id="UP000887229"/>
    </source>
</evidence>
<reference evidence="2" key="1">
    <citation type="journal article" date="2021" name="IMA Fungus">
        <title>Genomic characterization of three marine fungi, including Emericellopsis atlantica sp. nov. with signatures of a generalist lifestyle and marine biomass degradation.</title>
        <authorList>
            <person name="Hagestad O.C."/>
            <person name="Hou L."/>
            <person name="Andersen J.H."/>
            <person name="Hansen E.H."/>
            <person name="Altermark B."/>
            <person name="Li C."/>
            <person name="Kuhnert E."/>
            <person name="Cox R.J."/>
            <person name="Crous P.W."/>
            <person name="Spatafora J.W."/>
            <person name="Lail K."/>
            <person name="Amirebrahimi M."/>
            <person name="Lipzen A."/>
            <person name="Pangilinan J."/>
            <person name="Andreopoulos W."/>
            <person name="Hayes R.D."/>
            <person name="Ng V."/>
            <person name="Grigoriev I.V."/>
            <person name="Jackson S.A."/>
            <person name="Sutton T.D.S."/>
            <person name="Dobson A.D.W."/>
            <person name="Rama T."/>
        </authorList>
    </citation>
    <scope>NUCLEOTIDE SEQUENCE</scope>
    <source>
        <strain evidence="2">TS7</strain>
    </source>
</reference>
<keyword evidence="1" id="KW-0732">Signal</keyword>
<evidence type="ECO:0000256" key="1">
    <source>
        <dbReference type="SAM" id="SignalP"/>
    </source>
</evidence>
<name>A0A9P7ZSA3_9HYPO</name>
<proteinExistence type="predicted"/>
<dbReference type="PANTHER" id="PTHR37490:SF3">
    <property type="entry name" value="DUF3431 DOMAIN CONTAINING PROTEIN"/>
    <property type="match status" value="1"/>
</dbReference>
<keyword evidence="3" id="KW-1185">Reference proteome</keyword>
<dbReference type="RefSeq" id="XP_046121095.1">
    <property type="nucleotide sequence ID" value="XM_046260974.1"/>
</dbReference>
<protein>
    <submittedName>
        <fullName evidence="2">Uncharacterized protein</fullName>
    </submittedName>
</protein>
<sequence length="317" mass="36795">MASWRGTRRRHVALVFLLAAAFLYFFQRQPASTMYDHTGRLKQKPGSSETEMVVASMKKENTTWLQSAVPQWKKNIYVVDDPRAQLTVPVNKGREAMVFLTYIIDRYDTLPGNIIFHHAERFQWHNDNPDYDALPLLESFKLSHLKSEGYVNLRCVWVLGCPVEIRPAKDESPPREHEPVTAKHVYKPAFEELFPGQPMPDEIGVSCCSQFAVRREVIWRRPKEEYERYRDWLVSSPLGDDLSGRVLEYSWHIIFGKEAVHCPDAGTCYCKLYGMCDMECEKDKCKGQYLLPPFSTLPDGWPRRGWKGEDRGWTGEL</sequence>
<accession>A0A9P7ZSA3</accession>
<dbReference type="Pfam" id="PF11913">
    <property type="entry name" value="DUF3431"/>
    <property type="match status" value="1"/>
</dbReference>
<dbReference type="Proteomes" id="UP000887229">
    <property type="component" value="Unassembled WGS sequence"/>
</dbReference>
<dbReference type="EMBL" id="MU251246">
    <property type="protein sequence ID" value="KAG9257171.1"/>
    <property type="molecule type" value="Genomic_DNA"/>
</dbReference>
<dbReference type="InterPro" id="IPR021838">
    <property type="entry name" value="DUF3431"/>
</dbReference>
<feature type="signal peptide" evidence="1">
    <location>
        <begin position="1"/>
        <end position="33"/>
    </location>
</feature>
<feature type="chain" id="PRO_5040439831" evidence="1">
    <location>
        <begin position="34"/>
        <end position="317"/>
    </location>
</feature>
<comment type="caution">
    <text evidence="2">The sequence shown here is derived from an EMBL/GenBank/DDBJ whole genome shotgun (WGS) entry which is preliminary data.</text>
</comment>
<dbReference type="AlphaFoldDB" id="A0A9P7ZSA3"/>
<organism evidence="2 3">
    <name type="scientific">Emericellopsis atlantica</name>
    <dbReference type="NCBI Taxonomy" id="2614577"/>
    <lineage>
        <taxon>Eukaryota</taxon>
        <taxon>Fungi</taxon>
        <taxon>Dikarya</taxon>
        <taxon>Ascomycota</taxon>
        <taxon>Pezizomycotina</taxon>
        <taxon>Sordariomycetes</taxon>
        <taxon>Hypocreomycetidae</taxon>
        <taxon>Hypocreales</taxon>
        <taxon>Bionectriaceae</taxon>
        <taxon>Emericellopsis</taxon>
    </lineage>
</organism>